<evidence type="ECO:0000313" key="3">
    <source>
        <dbReference type="EMBL" id="CUO09110.1"/>
    </source>
</evidence>
<dbReference type="Gene3D" id="3.40.50.2000">
    <property type="entry name" value="Glycogen Phosphorylase B"/>
    <property type="match status" value="2"/>
</dbReference>
<dbReference type="InterPro" id="IPR028098">
    <property type="entry name" value="Glyco_trans_4-like_N"/>
</dbReference>
<dbReference type="CDD" id="cd03808">
    <property type="entry name" value="GT4_CapM-like"/>
    <property type="match status" value="1"/>
</dbReference>
<dbReference type="SUPFAM" id="SSF53756">
    <property type="entry name" value="UDP-Glycosyltransferase/glycogen phosphorylase"/>
    <property type="match status" value="1"/>
</dbReference>
<organism evidence="3 4">
    <name type="scientific">Bacteroides finegoldii</name>
    <dbReference type="NCBI Taxonomy" id="338188"/>
    <lineage>
        <taxon>Bacteria</taxon>
        <taxon>Pseudomonadati</taxon>
        <taxon>Bacteroidota</taxon>
        <taxon>Bacteroidia</taxon>
        <taxon>Bacteroidales</taxon>
        <taxon>Bacteroidaceae</taxon>
        <taxon>Bacteroides</taxon>
    </lineage>
</organism>
<keyword evidence="3" id="KW-0808">Transferase</keyword>
<protein>
    <submittedName>
        <fullName evidence="3">Glycosyltransferase</fullName>
        <ecNumber evidence="3">2.4.1.57</ecNumber>
    </submittedName>
</protein>
<dbReference type="RefSeq" id="WP_055278729.1">
    <property type="nucleotide sequence ID" value="NZ_CABIXA010000006.1"/>
</dbReference>
<name>A0A174CB39_9BACE</name>
<sequence length="375" mass="42692">MTKKILLVATVQSHIAQFHRPLAEVLHAHGYEVHAAARNNLAEKNGLQLDFVDKVFDVRFSRSPKSKDNITAYNQLKAIVDSGNYEVVHCNTPMGGMIARLATRAARKKGTKLFYTAHGFHFYDGAPKKNWMIFYPIEKFFSRMTDVLITITHEDYKVASEAFHCKVAYIHGVGVSGERYKPVTIEEKLAQRRRMGYSQNAKILLCIGELNSNKNQVMAIRMMHKVVAKYPEAMLLLAGNGPKQKFLEQLIKQEELERNVKMIGYVTNLQDYQHIIDVQISCSLREGLPLNIVESMLSGNPVVAGLNRGHRELIQDGINGYIVDPNDYEAMSERVLNLLDNNDLRKRIVQNAIIFAQDFTFTSVKKELEEIYFGK</sequence>
<evidence type="ECO:0000259" key="1">
    <source>
        <dbReference type="Pfam" id="PF00534"/>
    </source>
</evidence>
<reference evidence="3 4" key="1">
    <citation type="submission" date="2015-09" db="EMBL/GenBank/DDBJ databases">
        <authorList>
            <consortium name="Pathogen Informatics"/>
        </authorList>
    </citation>
    <scope>NUCLEOTIDE SEQUENCE [LARGE SCALE GENOMIC DNA]</scope>
    <source>
        <strain evidence="3 4">2789STDY5608840</strain>
    </source>
</reference>
<feature type="domain" description="Glycosyltransferase subfamily 4-like N-terminal" evidence="2">
    <location>
        <begin position="4"/>
        <end position="150"/>
    </location>
</feature>
<dbReference type="STRING" id="338188.ERS852397_01338"/>
<dbReference type="PANTHER" id="PTHR45947:SF3">
    <property type="entry name" value="SULFOQUINOVOSYL TRANSFERASE SQD2"/>
    <property type="match status" value="1"/>
</dbReference>
<dbReference type="PANTHER" id="PTHR45947">
    <property type="entry name" value="SULFOQUINOVOSYL TRANSFERASE SQD2"/>
    <property type="match status" value="1"/>
</dbReference>
<dbReference type="EC" id="2.4.1.57" evidence="3"/>
<keyword evidence="3" id="KW-0328">Glycosyltransferase</keyword>
<dbReference type="Proteomes" id="UP000095517">
    <property type="component" value="Unassembled WGS sequence"/>
</dbReference>
<dbReference type="InterPro" id="IPR001296">
    <property type="entry name" value="Glyco_trans_1"/>
</dbReference>
<dbReference type="Pfam" id="PF00534">
    <property type="entry name" value="Glycos_transf_1"/>
    <property type="match status" value="1"/>
</dbReference>
<evidence type="ECO:0000313" key="4">
    <source>
        <dbReference type="Proteomes" id="UP000095517"/>
    </source>
</evidence>
<dbReference type="Pfam" id="PF13477">
    <property type="entry name" value="Glyco_trans_4_2"/>
    <property type="match status" value="1"/>
</dbReference>
<dbReference type="EMBL" id="CYZH01000006">
    <property type="protein sequence ID" value="CUO09110.1"/>
    <property type="molecule type" value="Genomic_DNA"/>
</dbReference>
<gene>
    <name evidence="3" type="primary">pimB_1</name>
    <name evidence="3" type="ORF">ERS852397_01338</name>
</gene>
<accession>A0A174CB39</accession>
<dbReference type="AlphaFoldDB" id="A0A174CB39"/>
<feature type="domain" description="Glycosyl transferase family 1" evidence="1">
    <location>
        <begin position="192"/>
        <end position="352"/>
    </location>
</feature>
<dbReference type="GO" id="GO:0016757">
    <property type="term" value="F:glycosyltransferase activity"/>
    <property type="evidence" value="ECO:0007669"/>
    <property type="project" value="UniProtKB-KW"/>
</dbReference>
<evidence type="ECO:0000259" key="2">
    <source>
        <dbReference type="Pfam" id="PF13477"/>
    </source>
</evidence>
<proteinExistence type="predicted"/>
<dbReference type="InterPro" id="IPR050194">
    <property type="entry name" value="Glycosyltransferase_grp1"/>
</dbReference>